<feature type="compositionally biased region" description="Polar residues" evidence="1">
    <location>
        <begin position="1"/>
        <end position="10"/>
    </location>
</feature>
<keyword evidence="3" id="KW-1185">Reference proteome</keyword>
<evidence type="ECO:0000313" key="2">
    <source>
        <dbReference type="EMBL" id="GAA2041530.1"/>
    </source>
</evidence>
<accession>A0ABN2USF4</accession>
<dbReference type="EMBL" id="BAAAPW010000005">
    <property type="protein sequence ID" value="GAA2041530.1"/>
    <property type="molecule type" value="Genomic_DNA"/>
</dbReference>
<feature type="compositionally biased region" description="Basic and acidic residues" evidence="1">
    <location>
        <begin position="19"/>
        <end position="39"/>
    </location>
</feature>
<evidence type="ECO:0000313" key="3">
    <source>
        <dbReference type="Proteomes" id="UP001501196"/>
    </source>
</evidence>
<feature type="compositionally biased region" description="Acidic residues" evidence="1">
    <location>
        <begin position="41"/>
        <end position="99"/>
    </location>
</feature>
<protein>
    <recommendedName>
        <fullName evidence="4">DNA primase</fullName>
    </recommendedName>
</protein>
<comment type="caution">
    <text evidence="2">The sequence shown here is derived from an EMBL/GenBank/DDBJ whole genome shotgun (WGS) entry which is preliminary data.</text>
</comment>
<feature type="region of interest" description="Disordered" evidence="1">
    <location>
        <begin position="1"/>
        <end position="105"/>
    </location>
</feature>
<dbReference type="Proteomes" id="UP001501196">
    <property type="component" value="Unassembled WGS sequence"/>
</dbReference>
<evidence type="ECO:0000256" key="1">
    <source>
        <dbReference type="SAM" id="MobiDB-lite"/>
    </source>
</evidence>
<gene>
    <name evidence="2" type="ORF">GCM10009819_29330</name>
</gene>
<evidence type="ECO:0008006" key="4">
    <source>
        <dbReference type="Google" id="ProtNLM"/>
    </source>
</evidence>
<proteinExistence type="predicted"/>
<name>A0ABN2USF4_9MICO</name>
<organism evidence="2 3">
    <name type="scientific">Agromyces tropicus</name>
    <dbReference type="NCBI Taxonomy" id="555371"/>
    <lineage>
        <taxon>Bacteria</taxon>
        <taxon>Bacillati</taxon>
        <taxon>Actinomycetota</taxon>
        <taxon>Actinomycetes</taxon>
        <taxon>Micrococcales</taxon>
        <taxon>Microbacteriaceae</taxon>
        <taxon>Agromyces</taxon>
    </lineage>
</organism>
<sequence length="105" mass="11269">MAQMTRIPNTTPGPDDERDGPGGHAGERLRQFEQARGLDDLPFEETAGPDDEPDEADADVDADVDVDVDENVSEGTVDEAAEDERTDGTDDDQGENEEGAPEHTS</sequence>
<reference evidence="2 3" key="1">
    <citation type="journal article" date="2019" name="Int. J. Syst. Evol. Microbiol.">
        <title>The Global Catalogue of Microorganisms (GCM) 10K type strain sequencing project: providing services to taxonomists for standard genome sequencing and annotation.</title>
        <authorList>
            <consortium name="The Broad Institute Genomics Platform"/>
            <consortium name="The Broad Institute Genome Sequencing Center for Infectious Disease"/>
            <person name="Wu L."/>
            <person name="Ma J."/>
        </authorList>
    </citation>
    <scope>NUCLEOTIDE SEQUENCE [LARGE SCALE GENOMIC DNA]</scope>
    <source>
        <strain evidence="2 3">JCM 15672</strain>
    </source>
</reference>